<dbReference type="OrthoDB" id="9971251at2759"/>
<comment type="caution">
    <text evidence="3">Lacks conserved residue(s) required for the propagation of feature annotation.</text>
</comment>
<dbReference type="PANTHER" id="PTHR24251">
    <property type="entry name" value="OVOCHYMASE-RELATED"/>
    <property type="match status" value="1"/>
</dbReference>
<keyword evidence="6" id="KW-1185">Reference proteome</keyword>
<proteinExistence type="predicted"/>
<sequence>MTFFTAPENDQYVRLSFREFFIFEYKQGCRRDFLEIRDGQFGFSRLIARLCNRNEAQNDVVSTGQFMWLRFRSDSSINHKGFKAVYWFPRHSTRSCIEKILVCCDVNA</sequence>
<reference evidence="5" key="1">
    <citation type="submission" date="2018-11" db="EMBL/GenBank/DDBJ databases">
        <authorList>
            <consortium name="Pathogen Informatics"/>
        </authorList>
    </citation>
    <scope>NUCLEOTIDE SEQUENCE</scope>
</reference>
<dbReference type="InterPro" id="IPR000859">
    <property type="entry name" value="CUB_dom"/>
</dbReference>
<evidence type="ECO:0000256" key="1">
    <source>
        <dbReference type="ARBA" id="ARBA00022737"/>
    </source>
</evidence>
<dbReference type="Gene3D" id="2.60.120.290">
    <property type="entry name" value="Spermadhesin, CUB domain"/>
    <property type="match status" value="1"/>
</dbReference>
<dbReference type="EMBL" id="CAAALY010069689">
    <property type="protein sequence ID" value="VEL24793.1"/>
    <property type="molecule type" value="Genomic_DNA"/>
</dbReference>
<evidence type="ECO:0000256" key="2">
    <source>
        <dbReference type="ARBA" id="ARBA00023157"/>
    </source>
</evidence>
<dbReference type="Proteomes" id="UP000784294">
    <property type="component" value="Unassembled WGS sequence"/>
</dbReference>
<dbReference type="PANTHER" id="PTHR24251:SF40">
    <property type="entry name" value="CUB DOMAIN-CONTAINING PROTEIN"/>
    <property type="match status" value="1"/>
</dbReference>
<gene>
    <name evidence="5" type="ORF">PXEA_LOCUS18233</name>
</gene>
<evidence type="ECO:0000259" key="4">
    <source>
        <dbReference type="PROSITE" id="PS01180"/>
    </source>
</evidence>
<comment type="caution">
    <text evidence="5">The sequence shown here is derived from an EMBL/GenBank/DDBJ whole genome shotgun (WGS) entry which is preliminary data.</text>
</comment>
<dbReference type="InterPro" id="IPR035914">
    <property type="entry name" value="Sperma_CUB_dom_sf"/>
</dbReference>
<evidence type="ECO:0000313" key="6">
    <source>
        <dbReference type="Proteomes" id="UP000784294"/>
    </source>
</evidence>
<protein>
    <recommendedName>
        <fullName evidence="4">CUB domain-containing protein</fullName>
    </recommendedName>
</protein>
<dbReference type="PROSITE" id="PS01180">
    <property type="entry name" value="CUB"/>
    <property type="match status" value="1"/>
</dbReference>
<organism evidence="5 6">
    <name type="scientific">Protopolystoma xenopodis</name>
    <dbReference type="NCBI Taxonomy" id="117903"/>
    <lineage>
        <taxon>Eukaryota</taxon>
        <taxon>Metazoa</taxon>
        <taxon>Spiralia</taxon>
        <taxon>Lophotrochozoa</taxon>
        <taxon>Platyhelminthes</taxon>
        <taxon>Monogenea</taxon>
        <taxon>Polyopisthocotylea</taxon>
        <taxon>Polystomatidea</taxon>
        <taxon>Polystomatidae</taxon>
        <taxon>Protopolystoma</taxon>
    </lineage>
</organism>
<keyword evidence="1" id="KW-0677">Repeat</keyword>
<dbReference type="SMART" id="SM00042">
    <property type="entry name" value="CUB"/>
    <property type="match status" value="1"/>
</dbReference>
<dbReference type="Pfam" id="PF00431">
    <property type="entry name" value="CUB"/>
    <property type="match status" value="1"/>
</dbReference>
<feature type="domain" description="CUB" evidence="4">
    <location>
        <begin position="1"/>
        <end position="89"/>
    </location>
</feature>
<keyword evidence="2" id="KW-1015">Disulfide bond</keyword>
<dbReference type="CDD" id="cd00041">
    <property type="entry name" value="CUB"/>
    <property type="match status" value="1"/>
</dbReference>
<accession>A0A448X0K8</accession>
<evidence type="ECO:0000256" key="3">
    <source>
        <dbReference type="PROSITE-ProRule" id="PRU00059"/>
    </source>
</evidence>
<name>A0A448X0K8_9PLAT</name>
<dbReference type="SUPFAM" id="SSF49854">
    <property type="entry name" value="Spermadhesin, CUB domain"/>
    <property type="match status" value="1"/>
</dbReference>
<dbReference type="AlphaFoldDB" id="A0A448X0K8"/>
<evidence type="ECO:0000313" key="5">
    <source>
        <dbReference type="EMBL" id="VEL24793.1"/>
    </source>
</evidence>